<evidence type="ECO:0000313" key="3">
    <source>
        <dbReference type="Proteomes" id="UP000295632"/>
    </source>
</evidence>
<proteinExistence type="predicted"/>
<gene>
    <name evidence="2" type="ORF">EV213_102152</name>
</gene>
<dbReference type="OrthoDB" id="2449457at2"/>
<evidence type="ECO:0000313" key="2">
    <source>
        <dbReference type="EMBL" id="TDQ42122.1"/>
    </source>
</evidence>
<dbReference type="Proteomes" id="UP000295632">
    <property type="component" value="Unassembled WGS sequence"/>
</dbReference>
<feature type="domain" description="DUF2268" evidence="1">
    <location>
        <begin position="69"/>
        <end position="256"/>
    </location>
</feature>
<dbReference type="AlphaFoldDB" id="A0A4R6U8Q3"/>
<reference evidence="2 3" key="1">
    <citation type="submission" date="2019-03" db="EMBL/GenBank/DDBJ databases">
        <title>Genomic Encyclopedia of Type Strains, Phase IV (KMG-IV): sequencing the most valuable type-strain genomes for metagenomic binning, comparative biology and taxonomic classification.</title>
        <authorList>
            <person name="Goeker M."/>
        </authorList>
    </citation>
    <scope>NUCLEOTIDE SEQUENCE [LARGE SCALE GENOMIC DNA]</scope>
    <source>
        <strain evidence="2 3">DSM 28697</strain>
    </source>
</reference>
<accession>A0A4R6U8Q3</accession>
<dbReference type="Pfam" id="PF10026">
    <property type="entry name" value="DUF2268"/>
    <property type="match status" value="1"/>
</dbReference>
<comment type="caution">
    <text evidence="2">The sequence shown here is derived from an EMBL/GenBank/DDBJ whole genome shotgun (WGS) entry which is preliminary data.</text>
</comment>
<protein>
    <submittedName>
        <fullName evidence="2">Uncharacterized protein YjaZ</fullName>
    </submittedName>
</protein>
<organism evidence="2 3">
    <name type="scientific">Aureibacillus halotolerans</name>
    <dbReference type="NCBI Taxonomy" id="1508390"/>
    <lineage>
        <taxon>Bacteria</taxon>
        <taxon>Bacillati</taxon>
        <taxon>Bacillota</taxon>
        <taxon>Bacilli</taxon>
        <taxon>Bacillales</taxon>
        <taxon>Bacillaceae</taxon>
        <taxon>Aureibacillus</taxon>
    </lineage>
</organism>
<dbReference type="EMBL" id="SNYJ01000002">
    <property type="protein sequence ID" value="TDQ42122.1"/>
    <property type="molecule type" value="Genomic_DNA"/>
</dbReference>
<dbReference type="RefSeq" id="WP_133579012.1">
    <property type="nucleotide sequence ID" value="NZ_SNYJ01000002.1"/>
</dbReference>
<sequence length="260" mass="30141">MGVISSFPWLEGVAKNTSARQISTLLGHENGGISINDLYAAGLRPLDQISESFLTSWIEKDHEAFVNIYFQELCLRWGQQDCPLYVLPTDENNARLQTLFHGGTGQFYPSCQALFLFLPTSISKQHVKALIVHEYHHFCRWHYQTCIEDTEALICLERMMMEGLAEEAVHREVTNYKGAPWAKNFIRINAEEMLSRLTPWIGKQAHSIQCEQLMYGSKRNGPYFGYNAGRIMVETYYQVHEWNVQQSFKIQAKTIFDWFK</sequence>
<keyword evidence="3" id="KW-1185">Reference proteome</keyword>
<evidence type="ECO:0000259" key="1">
    <source>
        <dbReference type="Pfam" id="PF10026"/>
    </source>
</evidence>
<dbReference type="InterPro" id="IPR018728">
    <property type="entry name" value="DUF2268"/>
</dbReference>
<name>A0A4R6U8Q3_9BACI</name>